<comment type="similarity">
    <text evidence="1">Belongs to the glycosyl hydrolase 2 family.</text>
</comment>
<dbReference type="InterPro" id="IPR006101">
    <property type="entry name" value="Glyco_hydro_2"/>
</dbReference>
<dbReference type="Pfam" id="PF18565">
    <property type="entry name" value="Glyco_hydro2_C5"/>
    <property type="match status" value="1"/>
</dbReference>
<evidence type="ECO:0000256" key="3">
    <source>
        <dbReference type="ARBA" id="ARBA00023295"/>
    </source>
</evidence>
<dbReference type="GO" id="GO:0005975">
    <property type="term" value="P:carbohydrate metabolic process"/>
    <property type="evidence" value="ECO:0007669"/>
    <property type="project" value="InterPro"/>
</dbReference>
<keyword evidence="2 8" id="KW-0378">Hydrolase</keyword>
<dbReference type="Pfam" id="PF02836">
    <property type="entry name" value="Glyco_hydro_2_C"/>
    <property type="match status" value="1"/>
</dbReference>
<dbReference type="InterPro" id="IPR036156">
    <property type="entry name" value="Beta-gal/glucu_dom_sf"/>
</dbReference>
<dbReference type="SUPFAM" id="SSF51445">
    <property type="entry name" value="(Trans)glycosidases"/>
    <property type="match status" value="1"/>
</dbReference>
<evidence type="ECO:0000259" key="4">
    <source>
        <dbReference type="Pfam" id="PF00703"/>
    </source>
</evidence>
<dbReference type="Gene3D" id="2.60.40.10">
    <property type="entry name" value="Immunoglobulins"/>
    <property type="match status" value="3"/>
</dbReference>
<dbReference type="InterPro" id="IPR032311">
    <property type="entry name" value="DUF4982"/>
</dbReference>
<organism evidence="8 9">
    <name type="scientific">Oliverpabstia intestinalis</name>
    <dbReference type="NCBI Taxonomy" id="2606633"/>
    <lineage>
        <taxon>Bacteria</taxon>
        <taxon>Bacillati</taxon>
        <taxon>Bacillota</taxon>
        <taxon>Clostridia</taxon>
        <taxon>Lachnospirales</taxon>
        <taxon>Lachnospiraceae</taxon>
        <taxon>Oliverpabstia</taxon>
    </lineage>
</organism>
<name>A0A7X2P0K3_9FIRM</name>
<accession>A0A7X2P0K3</accession>
<reference evidence="8 9" key="1">
    <citation type="submission" date="2019-08" db="EMBL/GenBank/DDBJ databases">
        <title>In-depth cultivation of the pig gut microbiome towards novel bacterial diversity and tailored functional studies.</title>
        <authorList>
            <person name="Wylensek D."/>
            <person name="Hitch T.C.A."/>
            <person name="Clavel T."/>
        </authorList>
    </citation>
    <scope>NUCLEOTIDE SEQUENCE [LARGE SCALE GENOMIC DNA]</scope>
    <source>
        <strain evidence="8 9">BSM-380-WT-5A</strain>
    </source>
</reference>
<gene>
    <name evidence="8" type="ORF">FYJ57_00100</name>
</gene>
<dbReference type="PANTHER" id="PTHR42732:SF1">
    <property type="entry name" value="BETA-MANNOSIDASE"/>
    <property type="match status" value="1"/>
</dbReference>
<dbReference type="SUPFAM" id="SSF49303">
    <property type="entry name" value="beta-Galactosidase/glucuronidase domain"/>
    <property type="match status" value="1"/>
</dbReference>
<dbReference type="EMBL" id="VUMS01000001">
    <property type="protein sequence ID" value="MST65164.1"/>
    <property type="molecule type" value="Genomic_DNA"/>
</dbReference>
<evidence type="ECO:0000313" key="8">
    <source>
        <dbReference type="EMBL" id="MST65164.1"/>
    </source>
</evidence>
<protein>
    <submittedName>
        <fullName evidence="8">Glycoside hydrolase family 2 protein</fullName>
    </submittedName>
</protein>
<dbReference type="InterPro" id="IPR008964">
    <property type="entry name" value="Invasin/intimin_cell_adhesion"/>
</dbReference>
<dbReference type="Proteomes" id="UP000440513">
    <property type="component" value="Unassembled WGS sequence"/>
</dbReference>
<dbReference type="InterPro" id="IPR017853">
    <property type="entry name" value="GH"/>
</dbReference>
<dbReference type="SUPFAM" id="SSF49373">
    <property type="entry name" value="Invasin/intimin cell-adhesion fragments"/>
    <property type="match status" value="1"/>
</dbReference>
<dbReference type="InterPro" id="IPR051913">
    <property type="entry name" value="GH2_Domain-Containing"/>
</dbReference>
<evidence type="ECO:0000256" key="1">
    <source>
        <dbReference type="ARBA" id="ARBA00007401"/>
    </source>
</evidence>
<evidence type="ECO:0000259" key="6">
    <source>
        <dbReference type="Pfam" id="PF16355"/>
    </source>
</evidence>
<feature type="domain" description="Glycoside hydrolase family 2 immunoglobulin-like beta-sandwich" evidence="4">
    <location>
        <begin position="176"/>
        <end position="277"/>
    </location>
</feature>
<dbReference type="InterPro" id="IPR008979">
    <property type="entry name" value="Galactose-bd-like_sf"/>
</dbReference>
<comment type="caution">
    <text evidence="8">The sequence shown here is derived from an EMBL/GenBank/DDBJ whole genome shotgun (WGS) entry which is preliminary data.</text>
</comment>
<dbReference type="InterPro" id="IPR040605">
    <property type="entry name" value="Glyco_hydro2_dom5"/>
</dbReference>
<evidence type="ECO:0000256" key="2">
    <source>
        <dbReference type="ARBA" id="ARBA00022801"/>
    </source>
</evidence>
<sequence>MNIWVKKEQEDKIMQRIGLDKNWDFYESDESMSFVFATPPSQKVDLPHDFIVGKPRSADAPGGPANGYFGNGEGVYKKTLDIPKEWEGKKVILDIDGAYMNLEVLLNTTLLAMHPNGYIPFQVDLTPALRFDGKKNKLKLITQSRQPSTRWYSGGGLYRDVCLWVGGPICVEPWNVFVTTPEIGEKEAVVNVDAVITGTDIEETVDYRCEILDAGGKVVGKVEKTMQVCGKQKENVQVTVENPSLWDLEHPYLYTYRITVSKDGEVTDQAEDTFGIRKIEVDAVNGFRLNGKKMNLKGGCIHHDNGFLGACAYPKAEERKIQILKKAGYNTVRISHYPPSMAMLKVCDRVGMLLMDEAFDVWRLGKMPLDYHLYFEEWWARDIEYMVRRDRNHPCVITYSIGNEITERDGGNDGAEWSRKLAAKVREFDSTRFVTSAICGVFPEPEVEDDEDDSAGTNFDLNLMQDNSVWNKATENYCKPLDIVGYNYLRDVYEESHELFPERVMIGTETHSFTTYDYWKKVEELPYVIGDCIWAAVDYMGEVGVGKVYWENAHEDFNFMAPYPWRTSWQSDIDLTGEQRPQSVYREIMWGNTKKSGIYTTHPKHFGENFRGTDWHWYDVNDCWCFADEWLGKPVKVDVYGAGDEAEFVLNGKSLGRKPIEKLMASMDIPYEPGILEGVVYKDGAKISRSTLVTPKEAAVLELVPEEESFVADGKDLSYVRVTLKDADGNRLTQDEREIQVETDGVGTFLAVGSGNPCTEDQITDTKCHLYRGTAIVILKSKEAGETKITVKADGVAAGSCVVEAK</sequence>
<dbReference type="GO" id="GO:0004553">
    <property type="term" value="F:hydrolase activity, hydrolyzing O-glycosyl compounds"/>
    <property type="evidence" value="ECO:0007669"/>
    <property type="project" value="InterPro"/>
</dbReference>
<dbReference type="PRINTS" id="PR00132">
    <property type="entry name" value="GLHYDRLASE2"/>
</dbReference>
<dbReference type="InterPro" id="IPR013783">
    <property type="entry name" value="Ig-like_fold"/>
</dbReference>
<dbReference type="SUPFAM" id="SSF49785">
    <property type="entry name" value="Galactose-binding domain-like"/>
    <property type="match status" value="1"/>
</dbReference>
<evidence type="ECO:0000259" key="5">
    <source>
        <dbReference type="Pfam" id="PF02836"/>
    </source>
</evidence>
<proteinExistence type="inferred from homology"/>
<feature type="domain" description="Glycoside hydrolase family 2" evidence="7">
    <location>
        <begin position="701"/>
        <end position="799"/>
    </location>
</feature>
<feature type="domain" description="Glycoside hydrolase family 2 catalytic" evidence="5">
    <location>
        <begin position="286"/>
        <end position="450"/>
    </location>
</feature>
<dbReference type="Pfam" id="PF16355">
    <property type="entry name" value="DUF4982"/>
    <property type="match status" value="1"/>
</dbReference>
<evidence type="ECO:0000313" key="9">
    <source>
        <dbReference type="Proteomes" id="UP000440513"/>
    </source>
</evidence>
<dbReference type="InterPro" id="IPR006103">
    <property type="entry name" value="Glyco_hydro_2_cat"/>
</dbReference>
<feature type="domain" description="DUF4982" evidence="6">
    <location>
        <begin position="632"/>
        <end position="687"/>
    </location>
</feature>
<dbReference type="PANTHER" id="PTHR42732">
    <property type="entry name" value="BETA-GALACTOSIDASE"/>
    <property type="match status" value="1"/>
</dbReference>
<dbReference type="Pfam" id="PF00703">
    <property type="entry name" value="Glyco_hydro_2"/>
    <property type="match status" value="1"/>
</dbReference>
<dbReference type="AlphaFoldDB" id="A0A7X2P0K3"/>
<dbReference type="Gene3D" id="2.60.120.260">
    <property type="entry name" value="Galactose-binding domain-like"/>
    <property type="match status" value="1"/>
</dbReference>
<keyword evidence="9" id="KW-1185">Reference proteome</keyword>
<dbReference type="Gene3D" id="3.20.20.80">
    <property type="entry name" value="Glycosidases"/>
    <property type="match status" value="1"/>
</dbReference>
<evidence type="ECO:0000259" key="7">
    <source>
        <dbReference type="Pfam" id="PF18565"/>
    </source>
</evidence>
<dbReference type="InterPro" id="IPR006102">
    <property type="entry name" value="Ig-like_GH2"/>
</dbReference>
<keyword evidence="3" id="KW-0326">Glycosidase</keyword>